<name>A0A644SZH0_9ZZZZ</name>
<dbReference type="EC" id="2.1.1.199" evidence="5"/>
<reference evidence="5" key="1">
    <citation type="submission" date="2019-08" db="EMBL/GenBank/DDBJ databases">
        <authorList>
            <person name="Kucharzyk K."/>
            <person name="Murdoch R.W."/>
            <person name="Higgins S."/>
            <person name="Loffler F."/>
        </authorList>
    </citation>
    <scope>NUCLEOTIDE SEQUENCE</scope>
</reference>
<dbReference type="InterPro" id="IPR023397">
    <property type="entry name" value="SAM-dep_MeTrfase_MraW_recog"/>
</dbReference>
<comment type="caution">
    <text evidence="5">The sequence shown here is derived from an EMBL/GenBank/DDBJ whole genome shotgun (WGS) entry which is preliminary data.</text>
</comment>
<evidence type="ECO:0000313" key="5">
    <source>
        <dbReference type="EMBL" id="MPL59031.1"/>
    </source>
</evidence>
<keyword evidence="2 5" id="KW-0489">Methyltransferase</keyword>
<accession>A0A644SZH0</accession>
<dbReference type="InterPro" id="IPR002903">
    <property type="entry name" value="RsmH"/>
</dbReference>
<gene>
    <name evidence="5" type="primary">rsmH_3</name>
    <name evidence="5" type="ORF">SDC9_04579</name>
</gene>
<dbReference type="InterPro" id="IPR029063">
    <property type="entry name" value="SAM-dependent_MTases_sf"/>
</dbReference>
<dbReference type="SUPFAM" id="SSF53335">
    <property type="entry name" value="S-adenosyl-L-methionine-dependent methyltransferases"/>
    <property type="match status" value="1"/>
</dbReference>
<dbReference type="GO" id="GO:0071424">
    <property type="term" value="F:rRNA (cytosine-N4-)-methyltransferase activity"/>
    <property type="evidence" value="ECO:0007669"/>
    <property type="project" value="TreeGrafter"/>
</dbReference>
<sequence>MEELKRDSETKIEAVIHKPVMLGEVLSLFGEVKKPSPLVLDCTLGAGGHAQAILGTSPAVSYIGIDADPEAIQRSARRLSAFSDRLSLREGFFDQVLADFSAAMTEAATAAVTAGPAFVPAAATSASKGFRRPDFVLFDLGLSSHQYLGSGRGFSFSSEESLDMRLSPRLEDSAADIVNRLPEDKLADLIYTYGEERYSRRIARAIGEARRNAPIRSSAFLASVIAKAVPAPYRHGRIHPATRSFQAIRIAVNRELEREERALPLAADLLAPGGVLVVIAFHSLEDRISKRFCREYGKNRGFEELCRSPLVPSQEECAANPAARSAKLRALRAPL</sequence>
<dbReference type="PIRSF" id="PIRSF004486">
    <property type="entry name" value="MraW"/>
    <property type="match status" value="1"/>
</dbReference>
<dbReference type="GO" id="GO:0070475">
    <property type="term" value="P:rRNA base methylation"/>
    <property type="evidence" value="ECO:0007669"/>
    <property type="project" value="TreeGrafter"/>
</dbReference>
<dbReference type="EMBL" id="VSSQ01000008">
    <property type="protein sequence ID" value="MPL59031.1"/>
    <property type="molecule type" value="Genomic_DNA"/>
</dbReference>
<dbReference type="NCBIfam" id="TIGR00006">
    <property type="entry name" value="16S rRNA (cytosine(1402)-N(4))-methyltransferase RsmH"/>
    <property type="match status" value="1"/>
</dbReference>
<protein>
    <submittedName>
        <fullName evidence="5">Ribosomal RNA small subunit methyltransferase H</fullName>
        <ecNumber evidence="5">2.1.1.199</ecNumber>
    </submittedName>
</protein>
<evidence type="ECO:0000256" key="3">
    <source>
        <dbReference type="ARBA" id="ARBA00022679"/>
    </source>
</evidence>
<dbReference type="Gene3D" id="3.40.50.150">
    <property type="entry name" value="Vaccinia Virus protein VP39"/>
    <property type="match status" value="1"/>
</dbReference>
<proteinExistence type="inferred from homology"/>
<dbReference type="HAMAP" id="MF_01007">
    <property type="entry name" value="16SrRNA_methyltr_H"/>
    <property type="match status" value="1"/>
</dbReference>
<dbReference type="SUPFAM" id="SSF81799">
    <property type="entry name" value="Putative methyltransferase TM0872, insert domain"/>
    <property type="match status" value="1"/>
</dbReference>
<organism evidence="5">
    <name type="scientific">bioreactor metagenome</name>
    <dbReference type="NCBI Taxonomy" id="1076179"/>
    <lineage>
        <taxon>unclassified sequences</taxon>
        <taxon>metagenomes</taxon>
        <taxon>ecological metagenomes</taxon>
    </lineage>
</organism>
<evidence type="ECO:0000256" key="1">
    <source>
        <dbReference type="ARBA" id="ARBA00010396"/>
    </source>
</evidence>
<dbReference type="GO" id="GO:0005737">
    <property type="term" value="C:cytoplasm"/>
    <property type="evidence" value="ECO:0007669"/>
    <property type="project" value="TreeGrafter"/>
</dbReference>
<keyword evidence="3 5" id="KW-0808">Transferase</keyword>
<dbReference type="Gene3D" id="1.10.150.170">
    <property type="entry name" value="Putative methyltransferase TM0872, insert domain"/>
    <property type="match status" value="1"/>
</dbReference>
<dbReference type="AlphaFoldDB" id="A0A644SZH0"/>
<comment type="similarity">
    <text evidence="1">Belongs to the methyltransferase superfamily. RsmH family.</text>
</comment>
<dbReference type="Pfam" id="PF01795">
    <property type="entry name" value="Methyltransf_5"/>
    <property type="match status" value="1"/>
</dbReference>
<evidence type="ECO:0000256" key="2">
    <source>
        <dbReference type="ARBA" id="ARBA00022603"/>
    </source>
</evidence>
<keyword evidence="4" id="KW-0949">S-adenosyl-L-methionine</keyword>
<dbReference type="PANTHER" id="PTHR11265:SF0">
    <property type="entry name" value="12S RRNA N4-METHYLCYTIDINE METHYLTRANSFERASE"/>
    <property type="match status" value="1"/>
</dbReference>
<dbReference type="PANTHER" id="PTHR11265">
    <property type="entry name" value="S-ADENOSYL-METHYLTRANSFERASE MRAW"/>
    <property type="match status" value="1"/>
</dbReference>
<evidence type="ECO:0000256" key="4">
    <source>
        <dbReference type="ARBA" id="ARBA00022691"/>
    </source>
</evidence>